<dbReference type="SUPFAM" id="SSF57850">
    <property type="entry name" value="RING/U-box"/>
    <property type="match status" value="1"/>
</dbReference>
<dbReference type="FunFam" id="3.40.50.10190:FF:000006">
    <property type="entry name" value="Breast cancer type 1 susceptibility protein homolog"/>
    <property type="match status" value="1"/>
</dbReference>
<dbReference type="GO" id="GO:0008270">
    <property type="term" value="F:zinc ion binding"/>
    <property type="evidence" value="ECO:0007669"/>
    <property type="project" value="UniProtKB-KW"/>
</dbReference>
<dbReference type="InterPro" id="IPR017907">
    <property type="entry name" value="Znf_RING_CS"/>
</dbReference>
<dbReference type="Gene3D" id="3.30.40.10">
    <property type="entry name" value="Zinc/RING finger domain, C3HC4 (zinc finger)"/>
    <property type="match status" value="2"/>
</dbReference>
<dbReference type="InterPro" id="IPR034732">
    <property type="entry name" value="EPHD"/>
</dbReference>
<dbReference type="CDD" id="cd17734">
    <property type="entry name" value="BRCT_Bard1_rpt1"/>
    <property type="match status" value="1"/>
</dbReference>
<dbReference type="PANTHER" id="PTHR13763:SF9">
    <property type="entry name" value="BRCA1-ASSOCIATED RING DOMAIN PROTEIN 1"/>
    <property type="match status" value="1"/>
</dbReference>
<feature type="domain" description="PHD-type" evidence="17">
    <location>
        <begin position="301"/>
        <end position="421"/>
    </location>
</feature>
<evidence type="ECO:0000259" key="17">
    <source>
        <dbReference type="PROSITE" id="PS51805"/>
    </source>
</evidence>
<evidence type="ECO:0000256" key="9">
    <source>
        <dbReference type="ARBA" id="ARBA00023204"/>
    </source>
</evidence>
<dbReference type="Pfam" id="PF00097">
    <property type="entry name" value="zf-C3HC4"/>
    <property type="match status" value="1"/>
</dbReference>
<keyword evidence="8" id="KW-0862">Zinc</keyword>
<dbReference type="GO" id="GO:0004842">
    <property type="term" value="F:ubiquitin-protein transferase activity"/>
    <property type="evidence" value="ECO:0007669"/>
    <property type="project" value="TreeGrafter"/>
</dbReference>
<dbReference type="InterPro" id="IPR001841">
    <property type="entry name" value="Znf_RING"/>
</dbReference>
<evidence type="ECO:0000256" key="5">
    <source>
        <dbReference type="ARBA" id="ARBA00022737"/>
    </source>
</evidence>
<dbReference type="PROSITE" id="PS51805">
    <property type="entry name" value="EPHD"/>
    <property type="match status" value="1"/>
</dbReference>
<feature type="compositionally biased region" description="Basic and acidic residues" evidence="14">
    <location>
        <begin position="124"/>
        <end position="146"/>
    </location>
</feature>
<keyword evidence="3" id="KW-0158">Chromosome</keyword>
<dbReference type="PROSITE" id="PS50172">
    <property type="entry name" value="BRCT"/>
    <property type="match status" value="2"/>
</dbReference>
<feature type="domain" description="BRCT" evidence="16">
    <location>
        <begin position="467"/>
        <end position="551"/>
    </location>
</feature>
<dbReference type="GO" id="GO:0045944">
    <property type="term" value="P:positive regulation of transcription by RNA polymerase II"/>
    <property type="evidence" value="ECO:0007669"/>
    <property type="project" value="TreeGrafter"/>
</dbReference>
<sequence length="692" mass="75839">MMEGSASAFRQSKTISSLNPWVLHLQKLGLELKCPLCLGFFDRPTLLPCNHIVCKGCLPNSAQFPLPCPQCQTLCSVCDLRPAPYIENMVAIYKRMDMTFHASLSWNSSIGAASVPDSCMTSANREDSKEPVQIARDGHGEGKEPPKFSGEIMTSVGFGNSNSPQRRLRAEEIVGGRTVEIDMNHVENTSLGSPPCSGTRSLDDESSDQGSDQTPVKHSATRSAGPVFRNRPRTESDDGSILNTVGHVRDCKRQKKMDKEGDSRSAAGVDNYISVKAGSRQESCSPSPQSADDTKKSSPNIYLCAFCSASTTSEASGEMLHYVNGQPVEGEQVANQNVMHVHRKCIEWAPQVYFEGEKVKNLEKEVARGAKLKCMRCGLKGAALGCYVKSCRMTYHAPCAAEVSGCRWDCEDFLMLCPAHASAKFPNEKLKLRNSKLASSALPQKTSDSRQPENWQDSYNKAKSWALCGSSLSPEDKSLLLKFAKMIGVSVSKLWSPEVTHVVAATDEKGACTWTFKVLMAILHGKWVLKIDWIKACMEAMCPVDEEPYEVGCDNHGSSNGPKLGRLRTLNNDPKLFDRLKFYLAGNFIPAFARDLRILICAGGGEVLTSKEELIGTCDDREASTELIVFNPEPPEGIQLGEEVSIYWQKINEAEELATSSGCKVVTHMWVLESVAACELLPFVDLSSQFAA</sequence>
<accession>A0A218X9Z2</accession>
<evidence type="ECO:0000256" key="12">
    <source>
        <dbReference type="ARBA" id="ARBA00031556"/>
    </source>
</evidence>
<evidence type="ECO:0000256" key="14">
    <source>
        <dbReference type="SAM" id="MobiDB-lite"/>
    </source>
</evidence>
<keyword evidence="9" id="KW-0234">DNA repair</keyword>
<proteinExistence type="predicted"/>
<evidence type="ECO:0000256" key="6">
    <source>
        <dbReference type="ARBA" id="ARBA00022763"/>
    </source>
</evidence>
<gene>
    <name evidence="18" type="ORF">CDL15_Pgr007568</name>
</gene>
<evidence type="ECO:0000256" key="11">
    <source>
        <dbReference type="ARBA" id="ARBA00023306"/>
    </source>
</evidence>
<evidence type="ECO:0000256" key="3">
    <source>
        <dbReference type="ARBA" id="ARBA00022454"/>
    </source>
</evidence>
<dbReference type="InterPro" id="IPR018957">
    <property type="entry name" value="Znf_C3HC4_RING-type"/>
</dbReference>
<keyword evidence="5" id="KW-0677">Repeat</keyword>
<dbReference type="PROSITE" id="PS00518">
    <property type="entry name" value="ZF_RING_1"/>
    <property type="match status" value="1"/>
</dbReference>
<evidence type="ECO:0000256" key="8">
    <source>
        <dbReference type="ARBA" id="ARBA00022833"/>
    </source>
</evidence>
<feature type="domain" description="RING-type" evidence="15">
    <location>
        <begin position="34"/>
        <end position="72"/>
    </location>
</feature>
<evidence type="ECO:0000256" key="10">
    <source>
        <dbReference type="ARBA" id="ARBA00023242"/>
    </source>
</evidence>
<dbReference type="SMART" id="SM00184">
    <property type="entry name" value="RING"/>
    <property type="match status" value="1"/>
</dbReference>
<feature type="region of interest" description="Disordered" evidence="14">
    <location>
        <begin position="121"/>
        <end position="167"/>
    </location>
</feature>
<dbReference type="Proteomes" id="UP000197138">
    <property type="component" value="Unassembled WGS sequence"/>
</dbReference>
<protein>
    <recommendedName>
        <fullName evidence="12">RING-type E3 ubiquitin transferase BRCA1</fullName>
    </recommendedName>
</protein>
<organism evidence="18 19">
    <name type="scientific">Punica granatum</name>
    <name type="common">Pomegranate</name>
    <dbReference type="NCBI Taxonomy" id="22663"/>
    <lineage>
        <taxon>Eukaryota</taxon>
        <taxon>Viridiplantae</taxon>
        <taxon>Streptophyta</taxon>
        <taxon>Embryophyta</taxon>
        <taxon>Tracheophyta</taxon>
        <taxon>Spermatophyta</taxon>
        <taxon>Magnoliopsida</taxon>
        <taxon>eudicotyledons</taxon>
        <taxon>Gunneridae</taxon>
        <taxon>Pentapetalae</taxon>
        <taxon>rosids</taxon>
        <taxon>malvids</taxon>
        <taxon>Myrtales</taxon>
        <taxon>Lythraceae</taxon>
        <taxon>Punica</taxon>
    </lineage>
</organism>
<dbReference type="InterPro" id="IPR013083">
    <property type="entry name" value="Znf_RING/FYVE/PHD"/>
</dbReference>
<evidence type="ECO:0000256" key="2">
    <source>
        <dbReference type="ARBA" id="ARBA00004286"/>
    </source>
</evidence>
<keyword evidence="6" id="KW-0227">DNA damage</keyword>
<dbReference type="PROSITE" id="PS50089">
    <property type="entry name" value="ZF_RING_2"/>
    <property type="match status" value="1"/>
</dbReference>
<dbReference type="EMBL" id="MTKT01002214">
    <property type="protein sequence ID" value="OWM81530.1"/>
    <property type="molecule type" value="Genomic_DNA"/>
</dbReference>
<dbReference type="SUPFAM" id="SSF52113">
    <property type="entry name" value="BRCT domain"/>
    <property type="match status" value="2"/>
</dbReference>
<dbReference type="InterPro" id="IPR036420">
    <property type="entry name" value="BRCT_dom_sf"/>
</dbReference>
<feature type="region of interest" description="Disordered" evidence="14">
    <location>
        <begin position="181"/>
        <end position="270"/>
    </location>
</feature>
<evidence type="ECO:0000256" key="7">
    <source>
        <dbReference type="ARBA" id="ARBA00022771"/>
    </source>
</evidence>
<comment type="caution">
    <text evidence="18">The sequence shown here is derived from an EMBL/GenBank/DDBJ whole genome shotgun (WGS) entry which is preliminary data.</text>
</comment>
<keyword evidence="10" id="KW-0539">Nucleus</keyword>
<dbReference type="SMART" id="SM00292">
    <property type="entry name" value="BRCT"/>
    <property type="match status" value="2"/>
</dbReference>
<dbReference type="Pfam" id="PF13771">
    <property type="entry name" value="zf-HC5HC2H"/>
    <property type="match status" value="1"/>
</dbReference>
<keyword evidence="11" id="KW-0131">Cell cycle</keyword>
<dbReference type="Gene3D" id="3.40.50.10190">
    <property type="entry name" value="BRCT domain"/>
    <property type="match status" value="2"/>
</dbReference>
<dbReference type="GO" id="GO:0005634">
    <property type="term" value="C:nucleus"/>
    <property type="evidence" value="ECO:0007669"/>
    <property type="project" value="UniProtKB-SubCell"/>
</dbReference>
<evidence type="ECO:0000256" key="1">
    <source>
        <dbReference type="ARBA" id="ARBA00004123"/>
    </source>
</evidence>
<keyword evidence="7 13" id="KW-0863">Zinc-finger</keyword>
<dbReference type="GO" id="GO:0000724">
    <property type="term" value="P:double-strand break repair via homologous recombination"/>
    <property type="evidence" value="ECO:0007669"/>
    <property type="project" value="TreeGrafter"/>
</dbReference>
<evidence type="ECO:0000259" key="16">
    <source>
        <dbReference type="PROSITE" id="PS50172"/>
    </source>
</evidence>
<name>A0A218X9Z2_PUNGR</name>
<evidence type="ECO:0000256" key="13">
    <source>
        <dbReference type="PROSITE-ProRule" id="PRU00175"/>
    </source>
</evidence>
<evidence type="ECO:0000259" key="15">
    <source>
        <dbReference type="PROSITE" id="PS50089"/>
    </source>
</evidence>
<dbReference type="InterPro" id="IPR031099">
    <property type="entry name" value="BRCA1-associated"/>
</dbReference>
<dbReference type="InterPro" id="IPR001357">
    <property type="entry name" value="BRCT_dom"/>
</dbReference>
<reference evidence="19" key="1">
    <citation type="journal article" date="2017" name="Plant J.">
        <title>The pomegranate (Punica granatum L.) genome and the genomics of punicalagin biosynthesis.</title>
        <authorList>
            <person name="Qin G."/>
            <person name="Xu C."/>
            <person name="Ming R."/>
            <person name="Tang H."/>
            <person name="Guyot R."/>
            <person name="Kramer E.M."/>
            <person name="Hu Y."/>
            <person name="Yi X."/>
            <person name="Qi Y."/>
            <person name="Xu X."/>
            <person name="Gao Z."/>
            <person name="Pan H."/>
            <person name="Jian J."/>
            <person name="Tian Y."/>
            <person name="Yue Z."/>
            <person name="Xu Y."/>
        </authorList>
    </citation>
    <scope>NUCLEOTIDE SEQUENCE [LARGE SCALE GENOMIC DNA]</scope>
    <source>
        <strain evidence="19">cv. Dabenzi</strain>
    </source>
</reference>
<feature type="compositionally biased region" description="Polar residues" evidence="14">
    <location>
        <begin position="186"/>
        <end position="200"/>
    </location>
</feature>
<dbReference type="AlphaFoldDB" id="A0A218X9Z2"/>
<feature type="compositionally biased region" description="Basic and acidic residues" evidence="14">
    <location>
        <begin position="247"/>
        <end position="263"/>
    </location>
</feature>
<comment type="subcellular location">
    <subcellularLocation>
        <location evidence="2">Chromosome</location>
    </subcellularLocation>
    <subcellularLocation>
        <location evidence="1">Nucleus</location>
    </subcellularLocation>
</comment>
<dbReference type="PANTHER" id="PTHR13763">
    <property type="entry name" value="BREAST CANCER TYPE 1 SUSCEPTIBILITY PROTEIN BRCA1"/>
    <property type="match status" value="1"/>
</dbReference>
<dbReference type="Pfam" id="PF00533">
    <property type="entry name" value="BRCT"/>
    <property type="match status" value="1"/>
</dbReference>
<keyword evidence="4" id="KW-0479">Metal-binding</keyword>
<evidence type="ECO:0000313" key="19">
    <source>
        <dbReference type="Proteomes" id="UP000197138"/>
    </source>
</evidence>
<dbReference type="GO" id="GO:0005694">
    <property type="term" value="C:chromosome"/>
    <property type="evidence" value="ECO:0007669"/>
    <property type="project" value="UniProtKB-SubCell"/>
</dbReference>
<evidence type="ECO:0000313" key="18">
    <source>
        <dbReference type="EMBL" id="OWM81530.1"/>
    </source>
</evidence>
<feature type="domain" description="BRCT" evidence="16">
    <location>
        <begin position="572"/>
        <end position="688"/>
    </location>
</feature>
<evidence type="ECO:0000256" key="4">
    <source>
        <dbReference type="ARBA" id="ARBA00022723"/>
    </source>
</evidence>